<sequence length="751" mass="81594">MRVFDYRAGKPSASLASIGRFSEWCPTGLGDVPVARTGDDAALTPCSAGPGGRVLNLLPLLLLGLGHALPARAESATPVGSTELPSLVVTATYAPVSSFDLPFAIDSVQQPQLGNGQLGVNLSEALQRVPGLVVQNRQNYAQDLQVSSRGFGARSAFGIRGLKLLSDGIPASTPDGQGQAATLNLDVAERIEVLRGPASTIYGSNAGGVIQMFSRDGYGAPKVGTETSVGSDGFSKQHLYSEGGNEQAGFLVDASRMDTDGYRDHSAARRDQTFAKVNFKPDADSRMALIFSSLEQNGTEDPLGQTWDAYQHDPRSVAAAAETYNTRKSIDHQQLGMNYERYIGDATLQVNLYAGQRSVVQYLSIPKTVVSNSQRGGGVVDFDRSFHGGTLRWIQPLQGVPGNLTLTSGLDYDQSRDDRHGYQNFSGDQLGVKGELRRDEQDTATSLDPYLQARWQLADWTFDAGVRYSSMDMDVDDHYLANGDSSGSKTYRQFTPSLSAMYAFTPNLHGYASVGKGFETPTQAEMAYAPGAAEGFNFDLDPAASTQYEIGLKAKVGEGTRINAALFEIRSDDEIVVASATDGRTSYQNAGKTLRRGFELGVQSRLSERWEASLAYTRLEATYNEDFVAGGNTIDKGNHLPGVPGSSLFGELVWQPREDISMGLEGQYRSKVYVEDRNEAKAAPSYAVFNWRTRFEQKAGPWTFHELVRLDNLLDRQYVGSVIVGDSNGRYYEAAPGRSWYVGAGLEYQFQ</sequence>
<dbReference type="PANTHER" id="PTHR30069">
    <property type="entry name" value="TONB-DEPENDENT OUTER MEMBRANE RECEPTOR"/>
    <property type="match status" value="1"/>
</dbReference>
<evidence type="ECO:0000256" key="9">
    <source>
        <dbReference type="RuleBase" id="RU003357"/>
    </source>
</evidence>
<dbReference type="GO" id="GO:0009279">
    <property type="term" value="C:cell outer membrane"/>
    <property type="evidence" value="ECO:0007669"/>
    <property type="project" value="UniProtKB-SubCell"/>
</dbReference>
<dbReference type="InterPro" id="IPR039426">
    <property type="entry name" value="TonB-dep_rcpt-like"/>
</dbReference>
<evidence type="ECO:0000256" key="5">
    <source>
        <dbReference type="ARBA" id="ARBA00023077"/>
    </source>
</evidence>
<keyword evidence="3 8" id="KW-1134">Transmembrane beta strand</keyword>
<keyword evidence="6 8" id="KW-0472">Membrane</keyword>
<proteinExistence type="inferred from homology"/>
<keyword evidence="2 8" id="KW-0813">Transport</keyword>
<dbReference type="InterPro" id="IPR037066">
    <property type="entry name" value="Plug_dom_sf"/>
</dbReference>
<dbReference type="Gene3D" id="2.40.170.20">
    <property type="entry name" value="TonB-dependent receptor, beta-barrel domain"/>
    <property type="match status" value="1"/>
</dbReference>
<dbReference type="Pfam" id="PF00593">
    <property type="entry name" value="TonB_dep_Rec_b-barrel"/>
    <property type="match status" value="1"/>
</dbReference>
<name>A0A7W4LI63_9GAMM</name>
<keyword evidence="7 8" id="KW-0998">Cell outer membrane</keyword>
<dbReference type="PANTHER" id="PTHR30069:SF28">
    <property type="entry name" value="TONB-DEPENDENT RECEPTOR YNCD-RELATED"/>
    <property type="match status" value="1"/>
</dbReference>
<dbReference type="EMBL" id="JACJUD010000001">
    <property type="protein sequence ID" value="MBB2493541.1"/>
    <property type="molecule type" value="Genomic_DNA"/>
</dbReference>
<organism evidence="12 13">
    <name type="scientific">Aquipseudomonas ullengensis</name>
    <dbReference type="NCBI Taxonomy" id="2759166"/>
    <lineage>
        <taxon>Bacteria</taxon>
        <taxon>Pseudomonadati</taxon>
        <taxon>Pseudomonadota</taxon>
        <taxon>Gammaproteobacteria</taxon>
        <taxon>Pseudomonadales</taxon>
        <taxon>Pseudomonadaceae</taxon>
        <taxon>Aquipseudomonas</taxon>
    </lineage>
</organism>
<comment type="caution">
    <text evidence="12">The sequence shown here is derived from an EMBL/GenBank/DDBJ whole genome shotgun (WGS) entry which is preliminary data.</text>
</comment>
<evidence type="ECO:0000256" key="6">
    <source>
        <dbReference type="ARBA" id="ARBA00023136"/>
    </source>
</evidence>
<evidence type="ECO:0000259" key="11">
    <source>
        <dbReference type="Pfam" id="PF07715"/>
    </source>
</evidence>
<accession>A0A7W4LI63</accession>
<evidence type="ECO:0000259" key="10">
    <source>
        <dbReference type="Pfam" id="PF00593"/>
    </source>
</evidence>
<dbReference type="SUPFAM" id="SSF56935">
    <property type="entry name" value="Porins"/>
    <property type="match status" value="1"/>
</dbReference>
<feature type="domain" description="TonB-dependent receptor plug" evidence="11">
    <location>
        <begin position="100"/>
        <end position="208"/>
    </location>
</feature>
<evidence type="ECO:0000256" key="1">
    <source>
        <dbReference type="ARBA" id="ARBA00004571"/>
    </source>
</evidence>
<keyword evidence="13" id="KW-1185">Reference proteome</keyword>
<evidence type="ECO:0000256" key="3">
    <source>
        <dbReference type="ARBA" id="ARBA00022452"/>
    </source>
</evidence>
<feature type="domain" description="TonB-dependent receptor-like beta-barrel" evidence="10">
    <location>
        <begin position="299"/>
        <end position="695"/>
    </location>
</feature>
<dbReference type="InterPro" id="IPR000531">
    <property type="entry name" value="Beta-barrel_TonB"/>
</dbReference>
<evidence type="ECO:0000256" key="2">
    <source>
        <dbReference type="ARBA" id="ARBA00022448"/>
    </source>
</evidence>
<evidence type="ECO:0000256" key="7">
    <source>
        <dbReference type="ARBA" id="ARBA00023237"/>
    </source>
</evidence>
<dbReference type="CDD" id="cd01347">
    <property type="entry name" value="ligand_gated_channel"/>
    <property type="match status" value="1"/>
</dbReference>
<dbReference type="AlphaFoldDB" id="A0A7W4LI63"/>
<dbReference type="InterPro" id="IPR036942">
    <property type="entry name" value="Beta-barrel_TonB_sf"/>
</dbReference>
<comment type="similarity">
    <text evidence="8 9">Belongs to the TonB-dependent receptor family.</text>
</comment>
<dbReference type="GO" id="GO:0015344">
    <property type="term" value="F:siderophore uptake transmembrane transporter activity"/>
    <property type="evidence" value="ECO:0007669"/>
    <property type="project" value="TreeGrafter"/>
</dbReference>
<keyword evidence="4 8" id="KW-0812">Transmembrane</keyword>
<reference evidence="12 13" key="1">
    <citation type="submission" date="2020-08" db="EMBL/GenBank/DDBJ databases">
        <authorList>
            <person name="Kim C.M."/>
        </authorList>
    </citation>
    <scope>NUCLEOTIDE SEQUENCE [LARGE SCALE GENOMIC DNA]</scope>
    <source>
        <strain evidence="12 13">UL070</strain>
    </source>
</reference>
<dbReference type="GO" id="GO:0044718">
    <property type="term" value="P:siderophore transmembrane transport"/>
    <property type="evidence" value="ECO:0007669"/>
    <property type="project" value="TreeGrafter"/>
</dbReference>
<dbReference type="PROSITE" id="PS52016">
    <property type="entry name" value="TONB_DEPENDENT_REC_3"/>
    <property type="match status" value="1"/>
</dbReference>
<protein>
    <submittedName>
        <fullName evidence="12">TonB-dependent receptor</fullName>
    </submittedName>
</protein>
<keyword evidence="5 9" id="KW-0798">TonB box</keyword>
<dbReference type="RefSeq" id="WP_183087123.1">
    <property type="nucleotide sequence ID" value="NZ_JACJUD010000001.1"/>
</dbReference>
<dbReference type="Pfam" id="PF07715">
    <property type="entry name" value="Plug"/>
    <property type="match status" value="1"/>
</dbReference>
<evidence type="ECO:0000256" key="8">
    <source>
        <dbReference type="PROSITE-ProRule" id="PRU01360"/>
    </source>
</evidence>
<evidence type="ECO:0000256" key="4">
    <source>
        <dbReference type="ARBA" id="ARBA00022692"/>
    </source>
</evidence>
<gene>
    <name evidence="12" type="ORF">H3H51_00840</name>
</gene>
<evidence type="ECO:0000313" key="13">
    <source>
        <dbReference type="Proteomes" id="UP000542720"/>
    </source>
</evidence>
<comment type="subcellular location">
    <subcellularLocation>
        <location evidence="1 8">Cell outer membrane</location>
        <topology evidence="1 8">Multi-pass membrane protein</topology>
    </subcellularLocation>
</comment>
<dbReference type="Proteomes" id="UP000542720">
    <property type="component" value="Unassembled WGS sequence"/>
</dbReference>
<evidence type="ECO:0000313" key="12">
    <source>
        <dbReference type="EMBL" id="MBB2493541.1"/>
    </source>
</evidence>
<dbReference type="Gene3D" id="2.170.130.10">
    <property type="entry name" value="TonB-dependent receptor, plug domain"/>
    <property type="match status" value="1"/>
</dbReference>
<dbReference type="InterPro" id="IPR012910">
    <property type="entry name" value="Plug_dom"/>
</dbReference>
<keyword evidence="12" id="KW-0675">Receptor</keyword>